<keyword evidence="5 11" id="KW-0812">Transmembrane</keyword>
<evidence type="ECO:0000313" key="13">
    <source>
        <dbReference type="Proteomes" id="UP001154282"/>
    </source>
</evidence>
<accession>A0AAV0RX44</accession>
<organism evidence="12 13">
    <name type="scientific">Linum tenue</name>
    <dbReference type="NCBI Taxonomy" id="586396"/>
    <lineage>
        <taxon>Eukaryota</taxon>
        <taxon>Viridiplantae</taxon>
        <taxon>Streptophyta</taxon>
        <taxon>Embryophyta</taxon>
        <taxon>Tracheophyta</taxon>
        <taxon>Spermatophyta</taxon>
        <taxon>Magnoliopsida</taxon>
        <taxon>eudicotyledons</taxon>
        <taxon>Gunneridae</taxon>
        <taxon>Pentapetalae</taxon>
        <taxon>rosids</taxon>
        <taxon>fabids</taxon>
        <taxon>Malpighiales</taxon>
        <taxon>Linaceae</taxon>
        <taxon>Linum</taxon>
    </lineage>
</organism>
<evidence type="ECO:0000256" key="1">
    <source>
        <dbReference type="ARBA" id="ARBA00004477"/>
    </source>
</evidence>
<dbReference type="GO" id="GO:0042765">
    <property type="term" value="C:GPI-anchor transamidase complex"/>
    <property type="evidence" value="ECO:0007669"/>
    <property type="project" value="InterPro"/>
</dbReference>
<evidence type="ECO:0000256" key="3">
    <source>
        <dbReference type="ARBA" id="ARBA00005316"/>
    </source>
</evidence>
<reference evidence="12" key="1">
    <citation type="submission" date="2022-08" db="EMBL/GenBank/DDBJ databases">
        <authorList>
            <person name="Gutierrez-Valencia J."/>
        </authorList>
    </citation>
    <scope>NUCLEOTIDE SEQUENCE</scope>
</reference>
<comment type="subcellular location">
    <subcellularLocation>
        <location evidence="1">Endoplasmic reticulum membrane</location>
        <topology evidence="1">Multi-pass membrane protein</topology>
    </subcellularLocation>
</comment>
<keyword evidence="8 11" id="KW-0472">Membrane</keyword>
<evidence type="ECO:0000256" key="2">
    <source>
        <dbReference type="ARBA" id="ARBA00004687"/>
    </source>
</evidence>
<dbReference type="PANTHER" id="PTHR21072:SF13">
    <property type="entry name" value="GPI TRANSAMIDASE COMPONENT PIG-S"/>
    <property type="match status" value="1"/>
</dbReference>
<evidence type="ECO:0000256" key="4">
    <source>
        <dbReference type="ARBA" id="ARBA00022502"/>
    </source>
</evidence>
<keyword evidence="13" id="KW-1185">Reference proteome</keyword>
<proteinExistence type="inferred from homology"/>
<evidence type="ECO:0000256" key="7">
    <source>
        <dbReference type="ARBA" id="ARBA00022989"/>
    </source>
</evidence>
<evidence type="ECO:0008006" key="14">
    <source>
        <dbReference type="Google" id="ProtNLM"/>
    </source>
</evidence>
<gene>
    <name evidence="12" type="ORF">LITE_LOCUS49937</name>
</gene>
<keyword evidence="6" id="KW-0256">Endoplasmic reticulum</keyword>
<comment type="pathway">
    <text evidence="2">Glycolipid biosynthesis; glycosylphosphatidylinositol-anchor biosynthesis.</text>
</comment>
<feature type="compositionally biased region" description="Low complexity" evidence="10">
    <location>
        <begin position="20"/>
        <end position="29"/>
    </location>
</feature>
<feature type="transmembrane region" description="Helical" evidence="11">
    <location>
        <begin position="50"/>
        <end position="68"/>
    </location>
</feature>
<name>A0AAV0RX44_9ROSI</name>
<dbReference type="Proteomes" id="UP001154282">
    <property type="component" value="Unassembled WGS sequence"/>
</dbReference>
<keyword evidence="4" id="KW-0337">GPI-anchor biosynthesis</keyword>
<dbReference type="InterPro" id="IPR019540">
    <property type="entry name" value="PtdIno-glycan_biosynth_class_S"/>
</dbReference>
<dbReference type="Pfam" id="PF10510">
    <property type="entry name" value="PIG-S"/>
    <property type="match status" value="1"/>
</dbReference>
<evidence type="ECO:0000256" key="8">
    <source>
        <dbReference type="ARBA" id="ARBA00023136"/>
    </source>
</evidence>
<sequence length="338" mass="36999">MAEIAESPSTTEHPLGTVGASRSKASSSALRESDVDPKTMRTTTPGLKRLFLTFSVLLSFLLGFPFLWKTVEIYRSPLPFGDMDALSKQIESSPLQFPCHFQSVFLNFDSRSSGGLTPNCSYKCGALGALNLGDGEAVDEALRSALDESCSDYGGKLYTVVVVNGDGAGEGPKALVGKHRHGWISGRELDAEAMIGRMAEMFVKIFMNGGREDGAIHGEFMPVGADGRVVLSFSLLNANPDDWFYDWDFQKLDDTLLNPVIEALKPIANISVESQVLYHTPKSSFSYWDESLGSYIFSTKDLPFFVNSNEWHLDTSVAAGGRTKILQFVVYILSSLLM</sequence>
<keyword evidence="7 11" id="KW-1133">Transmembrane helix</keyword>
<dbReference type="GO" id="GO:0006506">
    <property type="term" value="P:GPI anchor biosynthetic process"/>
    <property type="evidence" value="ECO:0007669"/>
    <property type="project" value="UniProtKB-KW"/>
</dbReference>
<dbReference type="GO" id="GO:0016255">
    <property type="term" value="P:attachment of GPI anchor to protein"/>
    <property type="evidence" value="ECO:0007669"/>
    <property type="project" value="InterPro"/>
</dbReference>
<evidence type="ECO:0000256" key="5">
    <source>
        <dbReference type="ARBA" id="ARBA00022692"/>
    </source>
</evidence>
<comment type="caution">
    <text evidence="12">The sequence shown here is derived from an EMBL/GenBank/DDBJ whole genome shotgun (WGS) entry which is preliminary data.</text>
</comment>
<evidence type="ECO:0000256" key="6">
    <source>
        <dbReference type="ARBA" id="ARBA00022824"/>
    </source>
</evidence>
<keyword evidence="9" id="KW-0325">Glycoprotein</keyword>
<dbReference type="AlphaFoldDB" id="A0AAV0RX44"/>
<dbReference type="EMBL" id="CAMGYJ010000011">
    <property type="protein sequence ID" value="CAI0561097.1"/>
    <property type="molecule type" value="Genomic_DNA"/>
</dbReference>
<feature type="region of interest" description="Disordered" evidence="10">
    <location>
        <begin position="1"/>
        <end position="41"/>
    </location>
</feature>
<dbReference type="PANTHER" id="PTHR21072">
    <property type="entry name" value="GPI TRANSAMIDASE COMPONENT PIG-S"/>
    <property type="match status" value="1"/>
</dbReference>
<evidence type="ECO:0000256" key="10">
    <source>
        <dbReference type="SAM" id="MobiDB-lite"/>
    </source>
</evidence>
<comment type="similarity">
    <text evidence="3">Belongs to the PIGS family.</text>
</comment>
<protein>
    <recommendedName>
        <fullName evidence="14">GPI transamidase component PIG-S</fullName>
    </recommendedName>
</protein>
<evidence type="ECO:0000256" key="11">
    <source>
        <dbReference type="SAM" id="Phobius"/>
    </source>
</evidence>
<evidence type="ECO:0000256" key="9">
    <source>
        <dbReference type="ARBA" id="ARBA00023180"/>
    </source>
</evidence>
<evidence type="ECO:0000313" key="12">
    <source>
        <dbReference type="EMBL" id="CAI0561097.1"/>
    </source>
</evidence>